<dbReference type="PANTHER" id="PTHR30619">
    <property type="entry name" value="DNA INTERNALIZATION/COMPETENCE PROTEIN COMEC/REC2"/>
    <property type="match status" value="1"/>
</dbReference>
<gene>
    <name evidence="2" type="ORF">ENH88_02100</name>
</gene>
<name>A0A7V1CW73_9GAMM</name>
<protein>
    <submittedName>
        <fullName evidence="2">MBL fold metallo-hydrolase</fullName>
    </submittedName>
</protein>
<proteinExistence type="predicted"/>
<accession>A0A7V1CW73</accession>
<dbReference type="NCBIfam" id="NF041809">
    <property type="entry name" value="Avs1a"/>
    <property type="match status" value="1"/>
</dbReference>
<dbReference type="EMBL" id="DRGM01000026">
    <property type="protein sequence ID" value="HEA15250.1"/>
    <property type="molecule type" value="Genomic_DNA"/>
</dbReference>
<feature type="domain" description="Metallo-beta-lactamase" evidence="1">
    <location>
        <begin position="9"/>
        <end position="70"/>
    </location>
</feature>
<dbReference type="InterPro" id="IPR052159">
    <property type="entry name" value="Competence_DNA_uptake"/>
</dbReference>
<organism evidence="2">
    <name type="scientific">Pseudoalteromonas prydzensis</name>
    <dbReference type="NCBI Taxonomy" id="182141"/>
    <lineage>
        <taxon>Bacteria</taxon>
        <taxon>Pseudomonadati</taxon>
        <taxon>Pseudomonadota</taxon>
        <taxon>Gammaproteobacteria</taxon>
        <taxon>Alteromonadales</taxon>
        <taxon>Pseudoalteromonadaceae</taxon>
        <taxon>Pseudoalteromonas</taxon>
    </lineage>
</organism>
<comment type="caution">
    <text evidence="2">The sequence shown here is derived from an EMBL/GenBank/DDBJ whole genome shotgun (WGS) entry which is preliminary data.</text>
</comment>
<dbReference type="InterPro" id="IPR001279">
    <property type="entry name" value="Metallo-B-lactamas"/>
</dbReference>
<dbReference type="SUPFAM" id="SSF56281">
    <property type="entry name" value="Metallo-hydrolase/oxidoreductase"/>
    <property type="match status" value="1"/>
</dbReference>
<reference evidence="2" key="1">
    <citation type="journal article" date="2020" name="mSystems">
        <title>Genome- and Community-Level Interaction Insights into Carbon Utilization and Element Cycling Functions of Hydrothermarchaeota in Hydrothermal Sediment.</title>
        <authorList>
            <person name="Zhou Z."/>
            <person name="Liu Y."/>
            <person name="Xu W."/>
            <person name="Pan J."/>
            <person name="Luo Z.H."/>
            <person name="Li M."/>
        </authorList>
    </citation>
    <scope>NUCLEOTIDE SEQUENCE [LARGE SCALE GENOMIC DNA]</scope>
    <source>
        <strain evidence="2">HyVt-346</strain>
    </source>
</reference>
<evidence type="ECO:0000259" key="1">
    <source>
        <dbReference type="Pfam" id="PF00753"/>
    </source>
</evidence>
<dbReference type="Gene3D" id="3.60.15.10">
    <property type="entry name" value="Ribonuclease Z/Hydroxyacylglutathione hydrolase-like"/>
    <property type="match status" value="1"/>
</dbReference>
<dbReference type="Proteomes" id="UP000886188">
    <property type="component" value="Unassembled WGS sequence"/>
</dbReference>
<dbReference type="PANTHER" id="PTHR30619:SF1">
    <property type="entry name" value="RECOMBINATION PROTEIN 2"/>
    <property type="match status" value="1"/>
</dbReference>
<sequence>MKIKMYPAENGDAFLICSSDTNILIDGGYAKTFDKHIKQDLDNLASKGNILDLVIVTHIDADHIGGIIRLLLLNESKILSKVISIKKVWHNSLRSLSLPNSSEISQESLEILKSFIRRGHPKNLIAETEQVEEISARQGSTLATLINKGRYCWNEKHGLKNICVEENSYTSLPNGSIKVITPTKLRLQELLHSWKKELKRYGLTESVTSNTIVDDAFELSLEHRQEENTKLPELTSSGQNIKLEDIYSPDESKTNGSSIATIIELDGVRVLMLADAWAEDIIVELNAMKAQGDNLEFDAIKISHHGSIHNTSPELLKLIDAPAFFISTNGSGNHNHPDLEPLCAIVDREANFMRTIYFNYSTSASRKLKNYQTTTGATFTVVENATNWINIKKD</sequence>
<dbReference type="RefSeq" id="WP_165724364.1">
    <property type="nucleotide sequence ID" value="NZ_DRGM01000026.1"/>
</dbReference>
<dbReference type="Pfam" id="PF00753">
    <property type="entry name" value="Lactamase_B"/>
    <property type="match status" value="1"/>
</dbReference>
<dbReference type="InterPro" id="IPR036866">
    <property type="entry name" value="RibonucZ/Hydroxyglut_hydro"/>
</dbReference>
<evidence type="ECO:0000313" key="2">
    <source>
        <dbReference type="EMBL" id="HEA15250.1"/>
    </source>
</evidence>
<dbReference type="AlphaFoldDB" id="A0A7V1CW73"/>